<dbReference type="STRING" id="247633.GP2143_16146"/>
<protein>
    <recommendedName>
        <fullName evidence="3">Cytoplasmic protein</fullName>
    </recommendedName>
</protein>
<dbReference type="AlphaFoldDB" id="A0Y9J9"/>
<dbReference type="EMBL" id="AAVT01000001">
    <property type="protein sequence ID" value="EAW32803.1"/>
    <property type="molecule type" value="Genomic_DNA"/>
</dbReference>
<proteinExistence type="predicted"/>
<accession>A0Y9J9</accession>
<dbReference type="eggNOG" id="COG3151">
    <property type="taxonomic scope" value="Bacteria"/>
</dbReference>
<gene>
    <name evidence="1" type="ORF">GP2143_16146</name>
</gene>
<dbReference type="PANTHER" id="PTHR38774">
    <property type="entry name" value="CYTOPLASMIC PROTEIN-RELATED"/>
    <property type="match status" value="1"/>
</dbReference>
<name>A0Y9J9_9GAMM</name>
<keyword evidence="2" id="KW-1185">Reference proteome</keyword>
<evidence type="ECO:0000313" key="2">
    <source>
        <dbReference type="Proteomes" id="UP000004931"/>
    </source>
</evidence>
<comment type="caution">
    <text evidence="1">The sequence shown here is derived from an EMBL/GenBank/DDBJ whole genome shotgun (WGS) entry which is preliminary data.</text>
</comment>
<evidence type="ECO:0008006" key="3">
    <source>
        <dbReference type="Google" id="ProtNLM"/>
    </source>
</evidence>
<dbReference type="Pfam" id="PF06853">
    <property type="entry name" value="DUF1249"/>
    <property type="match status" value="1"/>
</dbReference>
<dbReference type="Proteomes" id="UP000004931">
    <property type="component" value="Unassembled WGS sequence"/>
</dbReference>
<reference evidence="1 2" key="1">
    <citation type="journal article" date="2010" name="J. Bacteriol.">
        <title>Genome sequence of the oligotrophic marine Gammaproteobacterium HTCC2143, isolated from the Oregon Coast.</title>
        <authorList>
            <person name="Oh H.M."/>
            <person name="Kang I."/>
            <person name="Ferriera S."/>
            <person name="Giovannoni S.J."/>
            <person name="Cho J.C."/>
        </authorList>
    </citation>
    <scope>NUCLEOTIDE SEQUENCE [LARGE SCALE GENOMIC DNA]</scope>
    <source>
        <strain evidence="1 2">HTCC2143</strain>
    </source>
</reference>
<evidence type="ECO:0000313" key="1">
    <source>
        <dbReference type="EMBL" id="EAW32803.1"/>
    </source>
</evidence>
<dbReference type="PANTHER" id="PTHR38774:SF1">
    <property type="entry name" value="CYTOPLASMIC PROTEIN"/>
    <property type="match status" value="1"/>
</dbReference>
<sequence length="159" mass="18482">MVQKKYTVDLAGQLAECEANYARIMQLLPNMGTQDHRVFTVDLAAERQVQFHIEVRERCKYTTMVDVIQTTDFSDAQPWAIAPRFSLRVYHDAKMAEVIAFDRHHRLRASYEYPNDKMYQRDEKIQLNTFLGEWLSHCLKHGREAGDSTDQPLFASAPS</sequence>
<organism evidence="1 2">
    <name type="scientific">marine gamma proteobacterium HTCC2143</name>
    <dbReference type="NCBI Taxonomy" id="247633"/>
    <lineage>
        <taxon>Bacteria</taxon>
        <taxon>Pseudomonadati</taxon>
        <taxon>Pseudomonadota</taxon>
        <taxon>Gammaproteobacteria</taxon>
        <taxon>Cellvibrionales</taxon>
        <taxon>Spongiibacteraceae</taxon>
        <taxon>BD1-7 clade</taxon>
    </lineage>
</organism>
<dbReference type="InterPro" id="IPR009659">
    <property type="entry name" value="DUF1249"/>
</dbReference>